<evidence type="ECO:0000313" key="2">
    <source>
        <dbReference type="Proteomes" id="UP000010796"/>
    </source>
</evidence>
<dbReference type="HOGENOM" id="CLU_741316_0_0_10"/>
<dbReference type="Pfam" id="PF17170">
    <property type="entry name" value="DUF5128"/>
    <property type="match status" value="1"/>
</dbReference>
<organism evidence="1 2">
    <name type="scientific">Echinicola vietnamensis (strain DSM 17526 / LMG 23754 / KMM 6221)</name>
    <dbReference type="NCBI Taxonomy" id="926556"/>
    <lineage>
        <taxon>Bacteria</taxon>
        <taxon>Pseudomonadati</taxon>
        <taxon>Bacteroidota</taxon>
        <taxon>Cytophagia</taxon>
        <taxon>Cytophagales</taxon>
        <taxon>Cyclobacteriaceae</taxon>
        <taxon>Echinicola</taxon>
    </lineage>
</organism>
<sequence length="373" mass="42295">MLLLAMRKFFIVISYFLLIACTKESDDKASMTSISLENIKEVRHTKLTLAEAKGLETTSENLMGLKLRIRFSNQKIFIMDEEAKQKSIQVFHQSGKYLGAAIEEGEGPDQVPSIIDFHVSEDDELFVLSGAGDKVAIYQIDENPIQKFEVNYIATSFTKLPNGKYLLYGGYNSPFVQNRIIKLSNKGNLEGTYLPNDYSGKLLPMSERNFYKQGNELFIIESFSDHILTYEHDSLHQVMKIDFGAYAIPKWFWKSDIMESFPKLNEKGFGNIIGVYRGHNLTLAECMIQGTNGVEKELLLIDHKGSPVKVSITDAKTPWLFHPVGIDDKDNLLFITYRSILEQYLKEAGGSETFSLPKKAFDYPILISMTLTS</sequence>
<dbReference type="PROSITE" id="PS51257">
    <property type="entry name" value="PROKAR_LIPOPROTEIN"/>
    <property type="match status" value="1"/>
</dbReference>
<dbReference type="SUPFAM" id="SSF50969">
    <property type="entry name" value="YVTN repeat-like/Quinoprotein amine dehydrogenase"/>
    <property type="match status" value="1"/>
</dbReference>
<dbReference type="KEGG" id="evi:Echvi_1716"/>
<dbReference type="RefSeq" id="WP_015265543.1">
    <property type="nucleotide sequence ID" value="NC_019904.1"/>
</dbReference>
<dbReference type="InterPro" id="IPR011042">
    <property type="entry name" value="6-blade_b-propeller_TolB-like"/>
</dbReference>
<dbReference type="InterPro" id="IPR011044">
    <property type="entry name" value="Quino_amine_DH_bsu"/>
</dbReference>
<dbReference type="OrthoDB" id="819631at2"/>
<evidence type="ECO:0008006" key="3">
    <source>
        <dbReference type="Google" id="ProtNLM"/>
    </source>
</evidence>
<proteinExistence type="predicted"/>
<dbReference type="EMBL" id="CP003346">
    <property type="protein sequence ID" value="AGA77981.1"/>
    <property type="molecule type" value="Genomic_DNA"/>
</dbReference>
<accession>L0FZ01</accession>
<gene>
    <name evidence="1" type="ordered locus">Echvi_1716</name>
</gene>
<dbReference type="Gene3D" id="2.120.10.30">
    <property type="entry name" value="TolB, C-terminal domain"/>
    <property type="match status" value="1"/>
</dbReference>
<protein>
    <recommendedName>
        <fullName evidence="3">6-bladed beta-propeller</fullName>
    </recommendedName>
</protein>
<name>L0FZ01_ECHVK</name>
<dbReference type="Proteomes" id="UP000010796">
    <property type="component" value="Chromosome"/>
</dbReference>
<dbReference type="AlphaFoldDB" id="L0FZ01"/>
<reference evidence="2" key="1">
    <citation type="submission" date="2012-02" db="EMBL/GenBank/DDBJ databases">
        <title>The complete genome of Echinicola vietnamensis DSM 17526.</title>
        <authorList>
            <person name="Lucas S."/>
            <person name="Copeland A."/>
            <person name="Lapidus A."/>
            <person name="Glavina del Rio T."/>
            <person name="Dalin E."/>
            <person name="Tice H."/>
            <person name="Bruce D."/>
            <person name="Goodwin L."/>
            <person name="Pitluck S."/>
            <person name="Peters L."/>
            <person name="Ovchinnikova G."/>
            <person name="Teshima H."/>
            <person name="Kyrpides N."/>
            <person name="Mavromatis K."/>
            <person name="Ivanova N."/>
            <person name="Brettin T."/>
            <person name="Detter J.C."/>
            <person name="Han C."/>
            <person name="Larimer F."/>
            <person name="Land M."/>
            <person name="Hauser L."/>
            <person name="Markowitz V."/>
            <person name="Cheng J.-F."/>
            <person name="Hugenholtz P."/>
            <person name="Woyke T."/>
            <person name="Wu D."/>
            <person name="Brambilla E."/>
            <person name="Klenk H.-P."/>
            <person name="Eisen J.A."/>
        </authorList>
    </citation>
    <scope>NUCLEOTIDE SEQUENCE [LARGE SCALE GENOMIC DNA]</scope>
    <source>
        <strain evidence="2">DSM 17526 / LMG 23754 / KMM 6221</strain>
    </source>
</reference>
<dbReference type="eggNOG" id="ENOG5033FG0">
    <property type="taxonomic scope" value="Bacteria"/>
</dbReference>
<dbReference type="STRING" id="926556.Echvi_1716"/>
<evidence type="ECO:0000313" key="1">
    <source>
        <dbReference type="EMBL" id="AGA77981.1"/>
    </source>
</evidence>
<keyword evidence="2" id="KW-1185">Reference proteome</keyword>